<comment type="caution">
    <text evidence="4">The sequence shown here is derived from an EMBL/GenBank/DDBJ whole genome shotgun (WGS) entry which is preliminary data.</text>
</comment>
<accession>A0A318JPK5</accession>
<dbReference type="RefSeq" id="WP_059284584.1">
    <property type="nucleotide sequence ID" value="NZ_LNQU01000004.1"/>
</dbReference>
<organism evidence="4 5">
    <name type="scientific">Aquitalea magnusonii</name>
    <dbReference type="NCBI Taxonomy" id="332411"/>
    <lineage>
        <taxon>Bacteria</taxon>
        <taxon>Pseudomonadati</taxon>
        <taxon>Pseudomonadota</taxon>
        <taxon>Betaproteobacteria</taxon>
        <taxon>Neisseriales</taxon>
        <taxon>Chromobacteriaceae</taxon>
        <taxon>Aquitalea</taxon>
    </lineage>
</organism>
<evidence type="ECO:0000313" key="4">
    <source>
        <dbReference type="EMBL" id="PXX50013.1"/>
    </source>
</evidence>
<dbReference type="Gene3D" id="3.40.630.30">
    <property type="match status" value="1"/>
</dbReference>
<dbReference type="InterPro" id="IPR000182">
    <property type="entry name" value="GNAT_dom"/>
</dbReference>
<dbReference type="EMBL" id="QJKC01000003">
    <property type="protein sequence ID" value="PXX50013.1"/>
    <property type="molecule type" value="Genomic_DNA"/>
</dbReference>
<dbReference type="Pfam" id="PF00583">
    <property type="entry name" value="Acetyltransf_1"/>
    <property type="match status" value="1"/>
</dbReference>
<reference evidence="4 5" key="1">
    <citation type="submission" date="2018-05" db="EMBL/GenBank/DDBJ databases">
        <title>Genomic Encyclopedia of Type Strains, Phase IV (KMG-IV): sequencing the most valuable type-strain genomes for metagenomic binning, comparative biology and taxonomic classification.</title>
        <authorList>
            <person name="Goeker M."/>
        </authorList>
    </citation>
    <scope>NUCLEOTIDE SEQUENCE [LARGE SCALE GENOMIC DNA]</scope>
    <source>
        <strain evidence="4 5">DSM 25134</strain>
    </source>
</reference>
<name>A0A318JPK5_9NEIS</name>
<dbReference type="InterPro" id="IPR050832">
    <property type="entry name" value="Bact_Acetyltransf"/>
</dbReference>
<dbReference type="PROSITE" id="PS51186">
    <property type="entry name" value="GNAT"/>
    <property type="match status" value="1"/>
</dbReference>
<sequence>MTDRLRPARSEDAACLAALASLVWLDTYASAGIRPALARYVQASFTPQVFLDKLADPQQHILLLERDGHLLAYALLQEAAACPGEPAWQAELATLYVMPRFAGQGLGRCLLSASLQLAGQLGYHGLWLSVFHGNQRALGFYRHLGLQQGADCFFELEGERHLNHVFLLADTGEGNHVAPQ</sequence>
<feature type="domain" description="N-acetyltransferase" evidence="3">
    <location>
        <begin position="3"/>
        <end position="173"/>
    </location>
</feature>
<evidence type="ECO:0000256" key="1">
    <source>
        <dbReference type="ARBA" id="ARBA00022679"/>
    </source>
</evidence>
<keyword evidence="1 4" id="KW-0808">Transferase</keyword>
<dbReference type="PANTHER" id="PTHR43877">
    <property type="entry name" value="AMINOALKYLPHOSPHONATE N-ACETYLTRANSFERASE-RELATED-RELATED"/>
    <property type="match status" value="1"/>
</dbReference>
<gene>
    <name evidence="4" type="ORF">DFR38_103193</name>
</gene>
<keyword evidence="2 4" id="KW-0012">Acyltransferase</keyword>
<evidence type="ECO:0000313" key="5">
    <source>
        <dbReference type="Proteomes" id="UP000248395"/>
    </source>
</evidence>
<evidence type="ECO:0000256" key="2">
    <source>
        <dbReference type="ARBA" id="ARBA00023315"/>
    </source>
</evidence>
<dbReference type="Proteomes" id="UP000248395">
    <property type="component" value="Unassembled WGS sequence"/>
</dbReference>
<dbReference type="GO" id="GO:0016747">
    <property type="term" value="F:acyltransferase activity, transferring groups other than amino-acyl groups"/>
    <property type="evidence" value="ECO:0007669"/>
    <property type="project" value="InterPro"/>
</dbReference>
<evidence type="ECO:0000259" key="3">
    <source>
        <dbReference type="PROSITE" id="PS51186"/>
    </source>
</evidence>
<dbReference type="CDD" id="cd04301">
    <property type="entry name" value="NAT_SF"/>
    <property type="match status" value="1"/>
</dbReference>
<dbReference type="AlphaFoldDB" id="A0A318JPK5"/>
<keyword evidence="5" id="KW-1185">Reference proteome</keyword>
<dbReference type="InterPro" id="IPR016181">
    <property type="entry name" value="Acyl_CoA_acyltransferase"/>
</dbReference>
<dbReference type="OrthoDB" id="143110at2"/>
<proteinExistence type="predicted"/>
<protein>
    <submittedName>
        <fullName evidence="4">L-amino acid N-acyltransferase YncA</fullName>
    </submittedName>
</protein>
<dbReference type="SUPFAM" id="SSF55729">
    <property type="entry name" value="Acyl-CoA N-acyltransferases (Nat)"/>
    <property type="match status" value="1"/>
</dbReference>